<dbReference type="SFLD" id="SFLDS00001">
    <property type="entry name" value="Enolase"/>
    <property type="match status" value="1"/>
</dbReference>
<proteinExistence type="predicted"/>
<dbReference type="SUPFAM" id="SSF54826">
    <property type="entry name" value="Enolase N-terminal domain-like"/>
    <property type="match status" value="1"/>
</dbReference>
<evidence type="ECO:0000313" key="5">
    <source>
        <dbReference type="Proteomes" id="UP000295504"/>
    </source>
</evidence>
<dbReference type="PANTHER" id="PTHR48080:SF2">
    <property type="entry name" value="D-GALACTONATE DEHYDRATASE"/>
    <property type="match status" value="1"/>
</dbReference>
<dbReference type="GO" id="GO:0046872">
    <property type="term" value="F:metal ion binding"/>
    <property type="evidence" value="ECO:0007669"/>
    <property type="project" value="UniProtKB-KW"/>
</dbReference>
<dbReference type="InterPro" id="IPR034593">
    <property type="entry name" value="DgoD-like"/>
</dbReference>
<dbReference type="EMBL" id="SLYC01000001">
    <property type="protein sequence ID" value="TCQ08092.1"/>
    <property type="molecule type" value="Genomic_DNA"/>
</dbReference>
<dbReference type="InterPro" id="IPR029017">
    <property type="entry name" value="Enolase-like_N"/>
</dbReference>
<name>A0A4R2TYD7_9FIRM</name>
<reference evidence="4 5" key="1">
    <citation type="submission" date="2019-03" db="EMBL/GenBank/DDBJ databases">
        <title>Genomic Encyclopedia of Type Strains, Phase IV (KMG-IV): sequencing the most valuable type-strain genomes for metagenomic binning, comparative biology and taxonomic classification.</title>
        <authorList>
            <person name="Goeker M."/>
        </authorList>
    </citation>
    <scope>NUCLEOTIDE SEQUENCE [LARGE SCALE GENOMIC DNA]</scope>
    <source>
        <strain evidence="4 5">DSM 100013</strain>
    </source>
</reference>
<dbReference type="InterPro" id="IPR013342">
    <property type="entry name" value="Mandelate_racemase_C"/>
</dbReference>
<evidence type="ECO:0000256" key="2">
    <source>
        <dbReference type="ARBA" id="ARBA00023239"/>
    </source>
</evidence>
<dbReference type="Proteomes" id="UP000295504">
    <property type="component" value="Unassembled WGS sequence"/>
</dbReference>
<keyword evidence="2" id="KW-0456">Lyase</keyword>
<dbReference type="Gene3D" id="3.30.390.10">
    <property type="entry name" value="Enolase-like, N-terminal domain"/>
    <property type="match status" value="1"/>
</dbReference>
<dbReference type="CDD" id="cd03316">
    <property type="entry name" value="MR_like"/>
    <property type="match status" value="1"/>
</dbReference>
<dbReference type="OrthoDB" id="9775391at2"/>
<accession>A0A4R2TYD7</accession>
<keyword evidence="5" id="KW-1185">Reference proteome</keyword>
<dbReference type="Pfam" id="PF02746">
    <property type="entry name" value="MR_MLE_N"/>
    <property type="match status" value="1"/>
</dbReference>
<feature type="domain" description="Mandelate racemase/muconate lactonizing enzyme C-terminal" evidence="3">
    <location>
        <begin position="169"/>
        <end position="262"/>
    </location>
</feature>
<dbReference type="InterPro" id="IPR013341">
    <property type="entry name" value="Mandelate_racemase_N_dom"/>
</dbReference>
<dbReference type="InterPro" id="IPR029065">
    <property type="entry name" value="Enolase_C-like"/>
</dbReference>
<dbReference type="RefSeq" id="WP_132847262.1">
    <property type="nucleotide sequence ID" value="NZ_CP058648.1"/>
</dbReference>
<gene>
    <name evidence="4" type="ORF">EDD79_1001180</name>
</gene>
<dbReference type="AlphaFoldDB" id="A0A4R2TYD7"/>
<dbReference type="SUPFAM" id="SSF51604">
    <property type="entry name" value="Enolase C-terminal domain-like"/>
    <property type="match status" value="1"/>
</dbReference>
<dbReference type="Gene3D" id="3.20.20.120">
    <property type="entry name" value="Enolase-like C-terminal domain"/>
    <property type="match status" value="1"/>
</dbReference>
<comment type="caution">
    <text evidence="4">The sequence shown here is derived from an EMBL/GenBank/DDBJ whole genome shotgun (WGS) entry which is preliminary data.</text>
</comment>
<protein>
    <submittedName>
        <fullName evidence="4">Galactonate dehydratase</fullName>
    </submittedName>
</protein>
<dbReference type="InterPro" id="IPR036849">
    <property type="entry name" value="Enolase-like_C_sf"/>
</dbReference>
<organism evidence="4 5">
    <name type="scientific">Serpentinicella alkaliphila</name>
    <dbReference type="NCBI Taxonomy" id="1734049"/>
    <lineage>
        <taxon>Bacteria</taxon>
        <taxon>Bacillati</taxon>
        <taxon>Bacillota</taxon>
        <taxon>Clostridia</taxon>
        <taxon>Peptostreptococcales</taxon>
        <taxon>Natronincolaceae</taxon>
        <taxon>Serpentinicella</taxon>
    </lineage>
</organism>
<dbReference type="SMART" id="SM00922">
    <property type="entry name" value="MR_MLE"/>
    <property type="match status" value="1"/>
</dbReference>
<sequence length="388" mass="43805">MKDKITRVETYKVRIPRDTPYLGELNKDEYVNANGYFVRGANKSIYSIYDQSLLVKITTESGKVGWGECVAFVGPEVTEAIVKTIIEPQILGRSPIDVVAIYEDLYNAMRVRGYFGGFYLDAISAVDIALWDLKGKILKKQVCELLGASETQKVKAYISGLPVPTTSERAEMAKFWQDKGFDAVKLPIVLNVNEPEVEVKSLRDAMGKEAKILVDMHWRYTSLEAINLIERMNQYDLYLAEAPVKPEDVEGQAHVVRSVKTNVGIGEELRTIHEYIPRFVNRCMNVIQPEMGRIGITAFVDICRTSMGFNQLVMPHASIGIGIFQAASLHASVTLSNCVYHEYQHSIFDKNLKYLTGNMSCSEGYFYLSQEVGLGVEPRNEFLQKYTY</sequence>
<evidence type="ECO:0000256" key="1">
    <source>
        <dbReference type="ARBA" id="ARBA00022723"/>
    </source>
</evidence>
<evidence type="ECO:0000313" key="4">
    <source>
        <dbReference type="EMBL" id="TCQ08092.1"/>
    </source>
</evidence>
<dbReference type="Pfam" id="PF13378">
    <property type="entry name" value="MR_MLE_C"/>
    <property type="match status" value="1"/>
</dbReference>
<dbReference type="GO" id="GO:0016829">
    <property type="term" value="F:lyase activity"/>
    <property type="evidence" value="ECO:0007669"/>
    <property type="project" value="UniProtKB-KW"/>
</dbReference>
<dbReference type="PANTHER" id="PTHR48080">
    <property type="entry name" value="D-GALACTONATE DEHYDRATASE-RELATED"/>
    <property type="match status" value="1"/>
</dbReference>
<evidence type="ECO:0000259" key="3">
    <source>
        <dbReference type="SMART" id="SM00922"/>
    </source>
</evidence>
<keyword evidence="1" id="KW-0479">Metal-binding</keyword>